<dbReference type="Gene3D" id="3.20.20.190">
    <property type="entry name" value="Phosphatidylinositol (PI) phosphodiesterase"/>
    <property type="match status" value="1"/>
</dbReference>
<organism evidence="2 3">
    <name type="scientific">Allopontixanthobacter sediminis</name>
    <dbReference type="NCBI Taxonomy" id="1689985"/>
    <lineage>
        <taxon>Bacteria</taxon>
        <taxon>Pseudomonadati</taxon>
        <taxon>Pseudomonadota</taxon>
        <taxon>Alphaproteobacteria</taxon>
        <taxon>Sphingomonadales</taxon>
        <taxon>Erythrobacteraceae</taxon>
        <taxon>Allopontixanthobacter</taxon>
    </lineage>
</organism>
<dbReference type="GO" id="GO:0006629">
    <property type="term" value="P:lipid metabolic process"/>
    <property type="evidence" value="ECO:0007669"/>
    <property type="project" value="InterPro"/>
</dbReference>
<proteinExistence type="predicted"/>
<gene>
    <name evidence="2" type="ORF">GRI65_09765</name>
</gene>
<dbReference type="PANTHER" id="PTHR46211">
    <property type="entry name" value="GLYCEROPHOSPHORYL DIESTER PHOSPHODIESTERASE"/>
    <property type="match status" value="1"/>
</dbReference>
<sequence length="267" mass="29591">MRSLLLTPIDCWRAPAPPPKRVGWLGEWTYAHRGLHGADIPENSTAAFAAAMAAGYGIECDVQRSGDGRAVVFHDWEFDRLTDETGPVSDRTAGEIETIPLSGNGEYIRTLEHFLDQVDGTVPVLIEIKSRNDRRVRPLCLAVHRALEGYRGRHAVMSFDPRVSRWFASHSRNTVRGLVVTEENAKSLAGRWRRHSALWIAKPDFLAYDIRDLPSAFAAAQRRRGLPVLSWTVRSAAHREVVDLHADAAIAEGEGIARSAPESEQGA</sequence>
<dbReference type="SUPFAM" id="SSF51695">
    <property type="entry name" value="PLC-like phosphodiesterases"/>
    <property type="match status" value="1"/>
</dbReference>
<dbReference type="OrthoDB" id="384721at2"/>
<name>A0A845B0D0_9SPHN</name>
<dbReference type="EMBL" id="WTYL01000002">
    <property type="protein sequence ID" value="MXP44741.1"/>
    <property type="molecule type" value="Genomic_DNA"/>
</dbReference>
<accession>A0A845B0D0</accession>
<dbReference type="InterPro" id="IPR017946">
    <property type="entry name" value="PLC-like_Pdiesterase_TIM-brl"/>
</dbReference>
<dbReference type="AlphaFoldDB" id="A0A845B0D0"/>
<evidence type="ECO:0000313" key="3">
    <source>
        <dbReference type="Proteomes" id="UP000431922"/>
    </source>
</evidence>
<dbReference type="Proteomes" id="UP000431922">
    <property type="component" value="Unassembled WGS sequence"/>
</dbReference>
<comment type="caution">
    <text evidence="2">The sequence shown here is derived from an EMBL/GenBank/DDBJ whole genome shotgun (WGS) entry which is preliminary data.</text>
</comment>
<keyword evidence="3" id="KW-1185">Reference proteome</keyword>
<dbReference type="PANTHER" id="PTHR46211:SF1">
    <property type="entry name" value="GLYCEROPHOSPHODIESTER PHOSPHODIESTERASE, CYTOPLASMIC"/>
    <property type="match status" value="1"/>
</dbReference>
<evidence type="ECO:0000259" key="1">
    <source>
        <dbReference type="PROSITE" id="PS51704"/>
    </source>
</evidence>
<feature type="domain" description="GP-PDE" evidence="1">
    <location>
        <begin position="27"/>
        <end position="261"/>
    </location>
</feature>
<reference evidence="2 3" key="1">
    <citation type="submission" date="2019-12" db="EMBL/GenBank/DDBJ databases">
        <title>Genomic-based taxomic classification of the family Erythrobacteraceae.</title>
        <authorList>
            <person name="Xu L."/>
        </authorList>
    </citation>
    <scope>NUCLEOTIDE SEQUENCE [LARGE SCALE GENOMIC DNA]</scope>
    <source>
        <strain evidence="2 3">KCTC 42453</strain>
    </source>
</reference>
<dbReference type="RefSeq" id="WP_160756297.1">
    <property type="nucleotide sequence ID" value="NZ_WTYL01000002.1"/>
</dbReference>
<protein>
    <submittedName>
        <fullName evidence="2">Glycerophosphodiester phosphodiesterase</fullName>
    </submittedName>
</protein>
<dbReference type="Pfam" id="PF03009">
    <property type="entry name" value="GDPD"/>
    <property type="match status" value="1"/>
</dbReference>
<dbReference type="GO" id="GO:0008081">
    <property type="term" value="F:phosphoric diester hydrolase activity"/>
    <property type="evidence" value="ECO:0007669"/>
    <property type="project" value="InterPro"/>
</dbReference>
<dbReference type="InterPro" id="IPR030395">
    <property type="entry name" value="GP_PDE_dom"/>
</dbReference>
<dbReference type="PROSITE" id="PS51704">
    <property type="entry name" value="GP_PDE"/>
    <property type="match status" value="1"/>
</dbReference>
<evidence type="ECO:0000313" key="2">
    <source>
        <dbReference type="EMBL" id="MXP44741.1"/>
    </source>
</evidence>